<dbReference type="SUPFAM" id="SSF46894">
    <property type="entry name" value="C-terminal effector domain of the bipartite response regulators"/>
    <property type="match status" value="1"/>
</dbReference>
<name>A0A0A0JAP0_9MICO</name>
<dbReference type="Gene3D" id="3.40.50.2300">
    <property type="match status" value="1"/>
</dbReference>
<dbReference type="Pfam" id="PF00072">
    <property type="entry name" value="Response_reg"/>
    <property type="match status" value="1"/>
</dbReference>
<keyword evidence="1 5" id="KW-0597">Phosphoprotein</keyword>
<dbReference type="InterPro" id="IPR016032">
    <property type="entry name" value="Sig_transdc_resp-reg_C-effctor"/>
</dbReference>
<protein>
    <submittedName>
        <fullName evidence="8">LuxR family transcriptional regulator</fullName>
    </submittedName>
</protein>
<evidence type="ECO:0000259" key="6">
    <source>
        <dbReference type="PROSITE" id="PS50043"/>
    </source>
</evidence>
<organism evidence="8 9">
    <name type="scientific">Knoellia sinensis KCTC 19936</name>
    <dbReference type="NCBI Taxonomy" id="1385520"/>
    <lineage>
        <taxon>Bacteria</taxon>
        <taxon>Bacillati</taxon>
        <taxon>Actinomycetota</taxon>
        <taxon>Actinomycetes</taxon>
        <taxon>Micrococcales</taxon>
        <taxon>Intrasporangiaceae</taxon>
        <taxon>Knoellia</taxon>
    </lineage>
</organism>
<evidence type="ECO:0000256" key="2">
    <source>
        <dbReference type="ARBA" id="ARBA00023015"/>
    </source>
</evidence>
<dbReference type="GO" id="GO:0000160">
    <property type="term" value="P:phosphorelay signal transduction system"/>
    <property type="evidence" value="ECO:0007669"/>
    <property type="project" value="InterPro"/>
</dbReference>
<evidence type="ECO:0000313" key="9">
    <source>
        <dbReference type="Proteomes" id="UP000030002"/>
    </source>
</evidence>
<dbReference type="EMBL" id="AVPJ01000002">
    <property type="protein sequence ID" value="KGN34213.1"/>
    <property type="molecule type" value="Genomic_DNA"/>
</dbReference>
<dbReference type="GO" id="GO:0003677">
    <property type="term" value="F:DNA binding"/>
    <property type="evidence" value="ECO:0007669"/>
    <property type="project" value="UniProtKB-KW"/>
</dbReference>
<keyword evidence="2" id="KW-0805">Transcription regulation</keyword>
<gene>
    <name evidence="8" type="ORF">N802_12615</name>
</gene>
<dbReference type="Pfam" id="PF00196">
    <property type="entry name" value="GerE"/>
    <property type="match status" value="1"/>
</dbReference>
<keyword evidence="9" id="KW-1185">Reference proteome</keyword>
<dbReference type="SUPFAM" id="SSF52172">
    <property type="entry name" value="CheY-like"/>
    <property type="match status" value="1"/>
</dbReference>
<dbReference type="eggNOG" id="COG2197">
    <property type="taxonomic scope" value="Bacteria"/>
</dbReference>
<keyword evidence="4" id="KW-0804">Transcription</keyword>
<dbReference type="CDD" id="cd17535">
    <property type="entry name" value="REC_NarL-like"/>
    <property type="match status" value="1"/>
</dbReference>
<dbReference type="PRINTS" id="PR00038">
    <property type="entry name" value="HTHLUXR"/>
</dbReference>
<feature type="modified residue" description="4-aspartylphosphate" evidence="5">
    <location>
        <position position="53"/>
    </location>
</feature>
<dbReference type="InterPro" id="IPR000792">
    <property type="entry name" value="Tscrpt_reg_LuxR_C"/>
</dbReference>
<dbReference type="PANTHER" id="PTHR43214">
    <property type="entry name" value="TWO-COMPONENT RESPONSE REGULATOR"/>
    <property type="match status" value="1"/>
</dbReference>
<sequence length="210" mass="22754">MRVAVIDDDELVRSGLVAILGLEDDMEIVGEGADGADVPALVARAAPDVVLMDVRMPRIDGIAATTHLTAKEGAPAVVVLTTFANDSYVHDALLAGARAFVLKRATPEELLMTVRTVARTDALVFPEAIRSVAMPRSSAHEPRWVARLTAREREVLVEMSRGSTNTEIAEALFISLETVKSHVRSLLAKSESRHRTELVVRAYESGMLSQ</sequence>
<reference evidence="8 9" key="1">
    <citation type="submission" date="2013-08" db="EMBL/GenBank/DDBJ databases">
        <title>The genome sequence of Knoellia sinensis.</title>
        <authorList>
            <person name="Zhu W."/>
            <person name="Wang G."/>
        </authorList>
    </citation>
    <scope>NUCLEOTIDE SEQUENCE [LARGE SCALE GENOMIC DNA]</scope>
    <source>
        <strain evidence="8 9">KCTC 19936</strain>
    </source>
</reference>
<evidence type="ECO:0000256" key="4">
    <source>
        <dbReference type="ARBA" id="ARBA00023163"/>
    </source>
</evidence>
<dbReference type="SMART" id="SM00421">
    <property type="entry name" value="HTH_LUXR"/>
    <property type="match status" value="1"/>
</dbReference>
<evidence type="ECO:0000259" key="7">
    <source>
        <dbReference type="PROSITE" id="PS50110"/>
    </source>
</evidence>
<dbReference type="SMART" id="SM00448">
    <property type="entry name" value="REC"/>
    <property type="match status" value="1"/>
</dbReference>
<dbReference type="PROSITE" id="PS50110">
    <property type="entry name" value="RESPONSE_REGULATORY"/>
    <property type="match status" value="1"/>
</dbReference>
<dbReference type="PANTHER" id="PTHR43214:SF24">
    <property type="entry name" value="TRANSCRIPTIONAL REGULATORY PROTEIN NARL-RELATED"/>
    <property type="match status" value="1"/>
</dbReference>
<dbReference type="PROSITE" id="PS50043">
    <property type="entry name" value="HTH_LUXR_2"/>
    <property type="match status" value="1"/>
</dbReference>
<dbReference type="InterPro" id="IPR001789">
    <property type="entry name" value="Sig_transdc_resp-reg_receiver"/>
</dbReference>
<proteinExistence type="predicted"/>
<dbReference type="AlphaFoldDB" id="A0A0A0JAP0"/>
<accession>A0A0A0JAP0</accession>
<dbReference type="InterPro" id="IPR058245">
    <property type="entry name" value="NreC/VraR/RcsB-like_REC"/>
</dbReference>
<evidence type="ECO:0000256" key="3">
    <source>
        <dbReference type="ARBA" id="ARBA00023125"/>
    </source>
</evidence>
<dbReference type="GO" id="GO:0006355">
    <property type="term" value="P:regulation of DNA-templated transcription"/>
    <property type="evidence" value="ECO:0007669"/>
    <property type="project" value="InterPro"/>
</dbReference>
<evidence type="ECO:0000256" key="5">
    <source>
        <dbReference type="PROSITE-ProRule" id="PRU00169"/>
    </source>
</evidence>
<feature type="domain" description="Response regulatory" evidence="7">
    <location>
        <begin position="2"/>
        <end position="118"/>
    </location>
</feature>
<dbReference type="STRING" id="1385520.N802_12615"/>
<dbReference type="InterPro" id="IPR011006">
    <property type="entry name" value="CheY-like_superfamily"/>
</dbReference>
<evidence type="ECO:0000313" key="8">
    <source>
        <dbReference type="EMBL" id="KGN34213.1"/>
    </source>
</evidence>
<evidence type="ECO:0000256" key="1">
    <source>
        <dbReference type="ARBA" id="ARBA00022553"/>
    </source>
</evidence>
<dbReference type="PROSITE" id="PS00622">
    <property type="entry name" value="HTH_LUXR_1"/>
    <property type="match status" value="1"/>
</dbReference>
<dbReference type="CDD" id="cd06170">
    <property type="entry name" value="LuxR_C_like"/>
    <property type="match status" value="1"/>
</dbReference>
<dbReference type="Proteomes" id="UP000030002">
    <property type="component" value="Unassembled WGS sequence"/>
</dbReference>
<dbReference type="InterPro" id="IPR039420">
    <property type="entry name" value="WalR-like"/>
</dbReference>
<comment type="caution">
    <text evidence="8">The sequence shown here is derived from an EMBL/GenBank/DDBJ whole genome shotgun (WGS) entry which is preliminary data.</text>
</comment>
<feature type="domain" description="HTH luxR-type" evidence="6">
    <location>
        <begin position="141"/>
        <end position="206"/>
    </location>
</feature>
<keyword evidence="3" id="KW-0238">DNA-binding</keyword>